<protein>
    <recommendedName>
        <fullName evidence="1">F-box domain-containing protein</fullName>
    </recommendedName>
</protein>
<name>A0AAN7Q319_9MYRT</name>
<keyword evidence="3" id="KW-1185">Reference proteome</keyword>
<evidence type="ECO:0000313" key="3">
    <source>
        <dbReference type="Proteomes" id="UP001345219"/>
    </source>
</evidence>
<sequence>MGTIFSHGFSEPSRPVALPTCLGDLPESCVASILTHLEPRDICGLARLNRAFRCASWADFAWTVWFDARTSRVCLHLSAKSLAITGIDDRRYWNHIPTESLGESALQPAKRHAYAQSGNNLFTPVERELIFDIDMSDYDDVRYCFTGADVCKEC</sequence>
<proteinExistence type="predicted"/>
<dbReference type="EMBL" id="JAXIOK010000012">
    <property type="protein sequence ID" value="KAK4758403.1"/>
    <property type="molecule type" value="Genomic_DNA"/>
</dbReference>
<dbReference type="PANTHER" id="PTHR31960:SF22">
    <property type="entry name" value="F-BOX PROTEIN PP2-A12"/>
    <property type="match status" value="1"/>
</dbReference>
<evidence type="ECO:0000259" key="1">
    <source>
        <dbReference type="Pfam" id="PF00646"/>
    </source>
</evidence>
<organism evidence="2 3">
    <name type="scientific">Trapa incisa</name>
    <dbReference type="NCBI Taxonomy" id="236973"/>
    <lineage>
        <taxon>Eukaryota</taxon>
        <taxon>Viridiplantae</taxon>
        <taxon>Streptophyta</taxon>
        <taxon>Embryophyta</taxon>
        <taxon>Tracheophyta</taxon>
        <taxon>Spermatophyta</taxon>
        <taxon>Magnoliopsida</taxon>
        <taxon>eudicotyledons</taxon>
        <taxon>Gunneridae</taxon>
        <taxon>Pentapetalae</taxon>
        <taxon>rosids</taxon>
        <taxon>malvids</taxon>
        <taxon>Myrtales</taxon>
        <taxon>Lythraceae</taxon>
        <taxon>Trapa</taxon>
    </lineage>
</organism>
<accession>A0AAN7Q319</accession>
<dbReference type="InterPro" id="IPR036047">
    <property type="entry name" value="F-box-like_dom_sf"/>
</dbReference>
<dbReference type="SUPFAM" id="SSF56747">
    <property type="entry name" value="Prim-pol domain"/>
    <property type="match status" value="1"/>
</dbReference>
<dbReference type="SUPFAM" id="SSF81383">
    <property type="entry name" value="F-box domain"/>
    <property type="match status" value="1"/>
</dbReference>
<comment type="caution">
    <text evidence="2">The sequence shown here is derived from an EMBL/GenBank/DDBJ whole genome shotgun (WGS) entry which is preliminary data.</text>
</comment>
<dbReference type="CDD" id="cd22162">
    <property type="entry name" value="F-box_AtSKIP3-like"/>
    <property type="match status" value="1"/>
</dbReference>
<dbReference type="Proteomes" id="UP001345219">
    <property type="component" value="Chromosome 15"/>
</dbReference>
<dbReference type="Pfam" id="PF00646">
    <property type="entry name" value="F-box"/>
    <property type="match status" value="1"/>
</dbReference>
<dbReference type="AlphaFoldDB" id="A0AAN7Q319"/>
<dbReference type="InterPro" id="IPR001810">
    <property type="entry name" value="F-box_dom"/>
</dbReference>
<gene>
    <name evidence="2" type="ORF">SAY87_019704</name>
</gene>
<dbReference type="PANTHER" id="PTHR31960">
    <property type="entry name" value="F-BOX PROTEIN PP2-A15"/>
    <property type="match status" value="1"/>
</dbReference>
<dbReference type="Gene3D" id="3.90.920.10">
    <property type="entry name" value="DNA primase, PRIM domain"/>
    <property type="match status" value="1"/>
</dbReference>
<feature type="domain" description="F-box" evidence="1">
    <location>
        <begin position="24"/>
        <end position="54"/>
    </location>
</feature>
<reference evidence="2 3" key="1">
    <citation type="journal article" date="2023" name="Hortic Res">
        <title>Pangenome of water caltrop reveals structural variations and asymmetric subgenome divergence after allopolyploidization.</title>
        <authorList>
            <person name="Zhang X."/>
            <person name="Chen Y."/>
            <person name="Wang L."/>
            <person name="Yuan Y."/>
            <person name="Fang M."/>
            <person name="Shi L."/>
            <person name="Lu R."/>
            <person name="Comes H.P."/>
            <person name="Ma Y."/>
            <person name="Chen Y."/>
            <person name="Huang G."/>
            <person name="Zhou Y."/>
            <person name="Zheng Z."/>
            <person name="Qiu Y."/>
        </authorList>
    </citation>
    <scope>NUCLEOTIDE SEQUENCE [LARGE SCALE GENOMIC DNA]</scope>
    <source>
        <tissue evidence="2">Roots</tissue>
    </source>
</reference>
<evidence type="ECO:0000313" key="2">
    <source>
        <dbReference type="EMBL" id="KAK4758403.1"/>
    </source>
</evidence>